<dbReference type="PATRIC" id="fig|284581.3.peg.3026"/>
<sequence length="78" mass="9123">MQEVIEVDKQTKQAFIKSKMTDLIHEQILFEGVLRVRFNEFGIYPVAKDIAAALPIPSLQKKLLAEVRRYLRPHKNFL</sequence>
<reference evidence="2" key="1">
    <citation type="submission" date="2015-08" db="EMBL/GenBank/DDBJ databases">
        <title>Fjat-14210 dsm16467.</title>
        <authorList>
            <person name="Liu B."/>
            <person name="Wang J."/>
            <person name="Zhu Y."/>
            <person name="Liu G."/>
            <person name="Chen Q."/>
            <person name="Chen Z."/>
            <person name="Lan J."/>
            <person name="Che J."/>
            <person name="Ge C."/>
            <person name="Shi H."/>
            <person name="Pan Z."/>
            <person name="Liu X."/>
        </authorList>
    </citation>
    <scope>NUCLEOTIDE SEQUENCE [LARGE SCALE GENOMIC DNA]</scope>
    <source>
        <strain evidence="2">DSM 16467</strain>
    </source>
</reference>
<dbReference type="Proteomes" id="UP000037558">
    <property type="component" value="Unassembled WGS sequence"/>
</dbReference>
<comment type="caution">
    <text evidence="1">The sequence shown here is derived from an EMBL/GenBank/DDBJ whole genome shotgun (WGS) entry which is preliminary data.</text>
</comment>
<keyword evidence="2" id="KW-1185">Reference proteome</keyword>
<gene>
    <name evidence="1" type="ORF">AMD01_17575</name>
</gene>
<evidence type="ECO:0000313" key="1">
    <source>
        <dbReference type="EMBL" id="KOO43066.1"/>
    </source>
</evidence>
<name>A0A0M0KW75_9BACI</name>
<proteinExistence type="predicted"/>
<organism evidence="1 2">
    <name type="scientific">Priestia koreensis</name>
    <dbReference type="NCBI Taxonomy" id="284581"/>
    <lineage>
        <taxon>Bacteria</taxon>
        <taxon>Bacillati</taxon>
        <taxon>Bacillota</taxon>
        <taxon>Bacilli</taxon>
        <taxon>Bacillales</taxon>
        <taxon>Bacillaceae</taxon>
        <taxon>Priestia</taxon>
    </lineage>
</organism>
<accession>A0A0M0KW75</accession>
<dbReference type="EMBL" id="LILC01000023">
    <property type="protein sequence ID" value="KOO43066.1"/>
    <property type="molecule type" value="Genomic_DNA"/>
</dbReference>
<protein>
    <submittedName>
        <fullName evidence="1">Uncharacterized protein</fullName>
    </submittedName>
</protein>
<dbReference type="AlphaFoldDB" id="A0A0M0KW75"/>
<evidence type="ECO:0000313" key="2">
    <source>
        <dbReference type="Proteomes" id="UP000037558"/>
    </source>
</evidence>